<dbReference type="AlphaFoldDB" id="A0A5L8K1I0"/>
<organism evidence="1 2">
    <name type="scientific">Campylobacter fetus</name>
    <dbReference type="NCBI Taxonomy" id="196"/>
    <lineage>
        <taxon>Bacteria</taxon>
        <taxon>Pseudomonadati</taxon>
        <taxon>Campylobacterota</taxon>
        <taxon>Epsilonproteobacteria</taxon>
        <taxon>Campylobacterales</taxon>
        <taxon>Campylobacteraceae</taxon>
        <taxon>Campylobacter</taxon>
    </lineage>
</organism>
<dbReference type="EMBL" id="AABTCC010000024">
    <property type="protein sequence ID" value="EAI8859659.1"/>
    <property type="molecule type" value="Genomic_DNA"/>
</dbReference>
<accession>A0A5L8K1I0</accession>
<evidence type="ECO:0000313" key="2">
    <source>
        <dbReference type="Proteomes" id="UP000535509"/>
    </source>
</evidence>
<reference evidence="1 2" key="1">
    <citation type="submission" date="2018-06" db="EMBL/GenBank/DDBJ databases">
        <authorList>
            <consortium name="PulseNet: The National Subtyping Network for Foodborne Disease Surveillance"/>
            <person name="Tarr C.L."/>
            <person name="Trees E."/>
            <person name="Katz L.S."/>
            <person name="Carleton-Romer H.A."/>
            <person name="Stroika S."/>
            <person name="Kucerova Z."/>
            <person name="Roache K.F."/>
            <person name="Sabol A.L."/>
            <person name="Besser J."/>
            <person name="Gerner-Smidt P."/>
        </authorList>
    </citation>
    <scope>NUCLEOTIDE SEQUENCE [LARGE SCALE GENOMIC DNA]</scope>
    <source>
        <strain evidence="1 2">PNUSAC001503</strain>
    </source>
</reference>
<protein>
    <submittedName>
        <fullName evidence="1">Uncharacterized protein</fullName>
    </submittedName>
</protein>
<evidence type="ECO:0000313" key="1">
    <source>
        <dbReference type="EMBL" id="EAI8859659.1"/>
    </source>
</evidence>
<dbReference type="GeneID" id="61065030"/>
<dbReference type="RefSeq" id="WP_002849866.1">
    <property type="nucleotide sequence ID" value="NZ_AACCWR020000029.1"/>
</dbReference>
<gene>
    <name evidence="1" type="ORF">CX802_07460</name>
</gene>
<proteinExistence type="predicted"/>
<dbReference type="Proteomes" id="UP000535509">
    <property type="component" value="Unassembled WGS sequence"/>
</dbReference>
<keyword evidence="2" id="KW-1185">Reference proteome</keyword>
<sequence>MKDILFIGAKPSQLSNFESLDEFKRVECVSQYSIEDMDFNRYNGILMTIYLDQYLIKKLSFKFENFLNLGGRVFYNGHIILPFLKELKEFKPIQNPKFTDFFIMQCIYHKIYDQIDIEKLNTRKGVAGFYSRGQNPPPLNADIITSISSGNVPVDWEIEVGNGKFYSHCGNDLYTCGENYEINSKILKNIISYLGDRYE</sequence>
<name>A0A5L8K1I0_CAMFE</name>
<comment type="caution">
    <text evidence="1">The sequence shown here is derived from an EMBL/GenBank/DDBJ whole genome shotgun (WGS) entry which is preliminary data.</text>
</comment>